<dbReference type="RefSeq" id="WP_102599347.1">
    <property type="nucleotide sequence ID" value="NZ_JABUYH010000090.1"/>
</dbReference>
<evidence type="ECO:0000313" key="4">
    <source>
        <dbReference type="Proteomes" id="UP000235739"/>
    </source>
</evidence>
<reference evidence="3 4" key="1">
    <citation type="journal article" date="2017" name="Elife">
        <title>Extensive horizontal gene transfer in cheese-associated bacteria.</title>
        <authorList>
            <person name="Bonham K.S."/>
            <person name="Wolfe B.E."/>
            <person name="Dutton R.J."/>
        </authorList>
    </citation>
    <scope>NUCLEOTIDE SEQUENCE [LARGE SCALE GENOMIC DNA]</scope>
    <source>
        <strain evidence="3 4">JB182</strain>
    </source>
</reference>
<feature type="transmembrane region" description="Helical" evidence="1">
    <location>
        <begin position="20"/>
        <end position="37"/>
    </location>
</feature>
<dbReference type="InterPro" id="IPR050678">
    <property type="entry name" value="DNA_Partitioning_ATPase"/>
</dbReference>
<keyword evidence="1" id="KW-0472">Membrane</keyword>
<dbReference type="InterPro" id="IPR002586">
    <property type="entry name" value="CobQ/CobB/MinD/ParA_Nub-bd_dom"/>
</dbReference>
<accession>A0A2N7RXC5</accession>
<name>A0A2N7RXC5_9MICC</name>
<dbReference type="PANTHER" id="PTHR13696">
    <property type="entry name" value="P-LOOP CONTAINING NUCLEOSIDE TRIPHOSPHATE HYDROLASE"/>
    <property type="match status" value="1"/>
</dbReference>
<gene>
    <name evidence="3" type="ORF">CIK84_18830</name>
</gene>
<dbReference type="Proteomes" id="UP000235739">
    <property type="component" value="Unassembled WGS sequence"/>
</dbReference>
<dbReference type="PIRSF" id="PIRSF009320">
    <property type="entry name" value="Nuc_binding_HP_1000"/>
    <property type="match status" value="1"/>
</dbReference>
<dbReference type="AlphaFoldDB" id="A0A2N7RXC5"/>
<evidence type="ECO:0000256" key="1">
    <source>
        <dbReference type="SAM" id="Phobius"/>
    </source>
</evidence>
<feature type="domain" description="CobQ/CobB/MinD/ParA nucleotide binding" evidence="2">
    <location>
        <begin position="5"/>
        <end position="175"/>
    </location>
</feature>
<keyword evidence="1" id="KW-1133">Transmembrane helix</keyword>
<keyword evidence="1" id="KW-0812">Transmembrane</keyword>
<dbReference type="CDD" id="cd02042">
    <property type="entry name" value="ParAB_family"/>
    <property type="match status" value="1"/>
</dbReference>
<dbReference type="Pfam" id="PF01656">
    <property type="entry name" value="CbiA"/>
    <property type="match status" value="1"/>
</dbReference>
<evidence type="ECO:0000313" key="3">
    <source>
        <dbReference type="EMBL" id="PMQ18538.1"/>
    </source>
</evidence>
<sequence length="197" mass="21261">MATTIALVQTKGGVGKTTSAIYLACALIVLGFTVELWDTDMQGSATEWAEDAQEAGTPLPFPVEIVNIAKLKRLAGKSTTDFVIIDTPPGDPATIDAAIKIADVVIMPTEPAVMDLRRLVATNANLPADTARIALFTKVNEQTVALRDSLEFLEDSDLALFDTRIKHRQAFKTIPGEIPTDLMGYEEVAKELMEALS</sequence>
<dbReference type="SUPFAM" id="SSF52540">
    <property type="entry name" value="P-loop containing nucleoside triphosphate hydrolases"/>
    <property type="match status" value="1"/>
</dbReference>
<comment type="caution">
    <text evidence="3">The sequence shown here is derived from an EMBL/GenBank/DDBJ whole genome shotgun (WGS) entry which is preliminary data.</text>
</comment>
<dbReference type="Gene3D" id="3.40.50.300">
    <property type="entry name" value="P-loop containing nucleotide triphosphate hydrolases"/>
    <property type="match status" value="1"/>
</dbReference>
<dbReference type="PANTHER" id="PTHR13696:SF96">
    <property type="entry name" value="COBQ_COBB_MIND_PARA NUCLEOTIDE BINDING DOMAIN-CONTAINING PROTEIN"/>
    <property type="match status" value="1"/>
</dbReference>
<proteinExistence type="predicted"/>
<protein>
    <submittedName>
        <fullName evidence="3">Chromosome partitioning protein ParA</fullName>
    </submittedName>
</protein>
<dbReference type="EMBL" id="PNQX01000006">
    <property type="protein sequence ID" value="PMQ18538.1"/>
    <property type="molecule type" value="Genomic_DNA"/>
</dbReference>
<evidence type="ECO:0000259" key="2">
    <source>
        <dbReference type="Pfam" id="PF01656"/>
    </source>
</evidence>
<organism evidence="3 4">
    <name type="scientific">Glutamicibacter arilaitensis</name>
    <dbReference type="NCBI Taxonomy" id="256701"/>
    <lineage>
        <taxon>Bacteria</taxon>
        <taxon>Bacillati</taxon>
        <taxon>Actinomycetota</taxon>
        <taxon>Actinomycetes</taxon>
        <taxon>Micrococcales</taxon>
        <taxon>Micrococcaceae</taxon>
        <taxon>Glutamicibacter</taxon>
    </lineage>
</organism>
<dbReference type="InterPro" id="IPR027417">
    <property type="entry name" value="P-loop_NTPase"/>
</dbReference>